<evidence type="ECO:0000313" key="2">
    <source>
        <dbReference type="Proteomes" id="UP001515500"/>
    </source>
</evidence>
<feature type="transmembrane region" description="Helical" evidence="1">
    <location>
        <begin position="47"/>
        <end position="66"/>
    </location>
</feature>
<keyword evidence="1" id="KW-0812">Transmembrane</keyword>
<evidence type="ECO:0000313" key="3">
    <source>
        <dbReference type="RefSeq" id="XP_039118405.1"/>
    </source>
</evidence>
<dbReference type="GeneID" id="120254357"/>
<dbReference type="PANTHER" id="PTHR35462:SF2">
    <property type="entry name" value="TRANSMEMBRANE PROTEIN"/>
    <property type="match status" value="1"/>
</dbReference>
<reference evidence="3" key="1">
    <citation type="submission" date="2025-08" db="UniProtKB">
        <authorList>
            <consortium name="RefSeq"/>
        </authorList>
    </citation>
    <scope>IDENTIFICATION</scope>
</reference>
<name>A0AB40AU21_DIOCR</name>
<feature type="transmembrane region" description="Helical" evidence="1">
    <location>
        <begin position="23"/>
        <end position="40"/>
    </location>
</feature>
<keyword evidence="1" id="KW-0472">Membrane</keyword>
<dbReference type="GO" id="GO:0016301">
    <property type="term" value="F:kinase activity"/>
    <property type="evidence" value="ECO:0007669"/>
    <property type="project" value="UniProtKB-KW"/>
</dbReference>
<dbReference type="Proteomes" id="UP001515500">
    <property type="component" value="Chromosome 3"/>
</dbReference>
<proteinExistence type="predicted"/>
<accession>A0AB40AU21</accession>
<keyword evidence="2" id="KW-1185">Reference proteome</keyword>
<keyword evidence="3" id="KW-0418">Kinase</keyword>
<dbReference type="AlphaFoldDB" id="A0AB40AU21"/>
<sequence>MEDPNPNPNPDPDPDPWFAPDKLEHVVACLLITLAVAFLAGRSRLPLLHRHNAGIGSIAALIAGAAKEACDELGLWASSGASARDAAADLLGVLLASLFLAVLRRFRPSPLPLAPDRALSLV</sequence>
<gene>
    <name evidence="3" type="primary">LOC120254357</name>
</gene>
<dbReference type="RefSeq" id="XP_039118405.1">
    <property type="nucleotide sequence ID" value="XM_039262471.1"/>
</dbReference>
<evidence type="ECO:0000256" key="1">
    <source>
        <dbReference type="SAM" id="Phobius"/>
    </source>
</evidence>
<keyword evidence="3" id="KW-0808">Transferase</keyword>
<keyword evidence="1" id="KW-1133">Transmembrane helix</keyword>
<feature type="transmembrane region" description="Helical" evidence="1">
    <location>
        <begin position="86"/>
        <end position="103"/>
    </location>
</feature>
<protein>
    <submittedName>
        <fullName evidence="3">Probable acetate kinase</fullName>
    </submittedName>
</protein>
<dbReference type="PANTHER" id="PTHR35462">
    <property type="match status" value="1"/>
</dbReference>
<organism evidence="2 3">
    <name type="scientific">Dioscorea cayennensis subsp. rotundata</name>
    <name type="common">White Guinea yam</name>
    <name type="synonym">Dioscorea rotundata</name>
    <dbReference type="NCBI Taxonomy" id="55577"/>
    <lineage>
        <taxon>Eukaryota</taxon>
        <taxon>Viridiplantae</taxon>
        <taxon>Streptophyta</taxon>
        <taxon>Embryophyta</taxon>
        <taxon>Tracheophyta</taxon>
        <taxon>Spermatophyta</taxon>
        <taxon>Magnoliopsida</taxon>
        <taxon>Liliopsida</taxon>
        <taxon>Dioscoreales</taxon>
        <taxon>Dioscoreaceae</taxon>
        <taxon>Dioscorea</taxon>
    </lineage>
</organism>